<dbReference type="NCBIfam" id="TIGR00738">
    <property type="entry name" value="rrf2_super"/>
    <property type="match status" value="1"/>
</dbReference>
<dbReference type="PANTHER" id="PTHR33221:SF2">
    <property type="entry name" value="TRANSCRIPTIONAL REGULATOR"/>
    <property type="match status" value="1"/>
</dbReference>
<dbReference type="PANTHER" id="PTHR33221">
    <property type="entry name" value="WINGED HELIX-TURN-HELIX TRANSCRIPTIONAL REGULATOR, RRF2 FAMILY"/>
    <property type="match status" value="1"/>
</dbReference>
<dbReference type="PROSITE" id="PS51197">
    <property type="entry name" value="HTH_RRF2_2"/>
    <property type="match status" value="1"/>
</dbReference>
<evidence type="ECO:0000313" key="2">
    <source>
        <dbReference type="Proteomes" id="UP001446032"/>
    </source>
</evidence>
<gene>
    <name evidence="1" type="ORF">WMO75_05250</name>
</gene>
<proteinExistence type="predicted"/>
<dbReference type="InterPro" id="IPR036390">
    <property type="entry name" value="WH_DNA-bd_sf"/>
</dbReference>
<keyword evidence="2" id="KW-1185">Reference proteome</keyword>
<dbReference type="SUPFAM" id="SSF46785">
    <property type="entry name" value="Winged helix' DNA-binding domain"/>
    <property type="match status" value="1"/>
</dbReference>
<reference evidence="1 2" key="1">
    <citation type="submission" date="2024-03" db="EMBL/GenBank/DDBJ databases">
        <title>Human intestinal bacterial collection.</title>
        <authorList>
            <person name="Pauvert C."/>
            <person name="Hitch T.C.A."/>
            <person name="Clavel T."/>
        </authorList>
    </citation>
    <scope>NUCLEOTIDE SEQUENCE [LARGE SCALE GENOMIC DNA]</scope>
    <source>
        <strain evidence="1 2">CLA-AA-H95</strain>
    </source>
</reference>
<name>A0ABV1AIF9_9FIRM</name>
<evidence type="ECO:0000313" key="1">
    <source>
        <dbReference type="EMBL" id="MEQ2357756.1"/>
    </source>
</evidence>
<accession>A0ABV1AIF9</accession>
<dbReference type="InterPro" id="IPR036388">
    <property type="entry name" value="WH-like_DNA-bd_sf"/>
</dbReference>
<dbReference type="Pfam" id="PF02082">
    <property type="entry name" value="Rrf2"/>
    <property type="match status" value="1"/>
</dbReference>
<dbReference type="InterPro" id="IPR000944">
    <property type="entry name" value="Tscrpt_reg_Rrf2"/>
</dbReference>
<protein>
    <submittedName>
        <fullName evidence="1">Rrf2 family transcriptional regulator</fullName>
    </submittedName>
</protein>
<dbReference type="Gene3D" id="1.10.10.10">
    <property type="entry name" value="Winged helix-like DNA-binding domain superfamily/Winged helix DNA-binding domain"/>
    <property type="match status" value="1"/>
</dbReference>
<dbReference type="EMBL" id="JBBMEI010000011">
    <property type="protein sequence ID" value="MEQ2357756.1"/>
    <property type="molecule type" value="Genomic_DNA"/>
</dbReference>
<comment type="caution">
    <text evidence="1">The sequence shown here is derived from an EMBL/GenBank/DDBJ whole genome shotgun (WGS) entry which is preliminary data.</text>
</comment>
<sequence>MLITRECDYAVRVVRALAAGGRMSVGDICDKEFITAPFAYKILKKLQKAEIVKGFRGVHGGYSLNRRAEDLTLYDIYTAIDPEFLIIDCLEPGYECPRNGEGDHACTIHCELCKIQKELCGMLKSSNLKDLLPSDFMEEPVDS</sequence>
<dbReference type="RefSeq" id="WP_173906823.1">
    <property type="nucleotide sequence ID" value="NZ_JBBMEI010000011.1"/>
</dbReference>
<dbReference type="Proteomes" id="UP001446032">
    <property type="component" value="Unassembled WGS sequence"/>
</dbReference>
<organism evidence="1 2">
    <name type="scientific">Blautia intestinihominis</name>
    <dbReference type="NCBI Taxonomy" id="3133152"/>
    <lineage>
        <taxon>Bacteria</taxon>
        <taxon>Bacillati</taxon>
        <taxon>Bacillota</taxon>
        <taxon>Clostridia</taxon>
        <taxon>Lachnospirales</taxon>
        <taxon>Lachnospiraceae</taxon>
        <taxon>Blautia</taxon>
    </lineage>
</organism>